<feature type="chain" id="PRO_5002644043" evidence="2">
    <location>
        <begin position="25"/>
        <end position="64"/>
    </location>
</feature>
<feature type="region of interest" description="Disordered" evidence="1">
    <location>
        <begin position="33"/>
        <end position="64"/>
    </location>
</feature>
<name>A2IAE7_XENCH</name>
<sequence length="64" mass="7294">MNYQFLIITLMFALGAFFVTPAKSDWGDIFEDLPSDSSSSSSSEEDPRFRPVKSEEKLQDEKNN</sequence>
<organism evidence="3">
    <name type="scientific">Xenopsylla cheopis</name>
    <name type="common">Oriental rat flea</name>
    <name type="synonym">Pulex cheopis</name>
    <dbReference type="NCBI Taxonomy" id="163159"/>
    <lineage>
        <taxon>Eukaryota</taxon>
        <taxon>Metazoa</taxon>
        <taxon>Ecdysozoa</taxon>
        <taxon>Arthropoda</taxon>
        <taxon>Hexapoda</taxon>
        <taxon>Insecta</taxon>
        <taxon>Pterygota</taxon>
        <taxon>Neoptera</taxon>
        <taxon>Endopterygota</taxon>
        <taxon>Siphonaptera</taxon>
        <taxon>Pulicidae</taxon>
        <taxon>Xenopsyllinae</taxon>
        <taxon>Xenopsylla</taxon>
    </lineage>
</organism>
<dbReference type="EMBL" id="EF179461">
    <property type="protein sequence ID" value="ABM55467.1"/>
    <property type="molecule type" value="mRNA"/>
</dbReference>
<protein>
    <submittedName>
        <fullName evidence="3">Putative salivary secreted mucin</fullName>
    </submittedName>
</protein>
<evidence type="ECO:0000256" key="1">
    <source>
        <dbReference type="SAM" id="MobiDB-lite"/>
    </source>
</evidence>
<evidence type="ECO:0000313" key="3">
    <source>
        <dbReference type="EMBL" id="ABM55467.1"/>
    </source>
</evidence>
<accession>A2IAE7</accession>
<dbReference type="AlphaFoldDB" id="A2IAE7"/>
<feature type="signal peptide" evidence="2">
    <location>
        <begin position="1"/>
        <end position="24"/>
    </location>
</feature>
<proteinExistence type="evidence at transcript level"/>
<feature type="compositionally biased region" description="Basic and acidic residues" evidence="1">
    <location>
        <begin position="45"/>
        <end position="64"/>
    </location>
</feature>
<evidence type="ECO:0000256" key="2">
    <source>
        <dbReference type="SAM" id="SignalP"/>
    </source>
</evidence>
<reference evidence="3" key="1">
    <citation type="journal article" date="2007" name="BMC Genomics">
        <title>An insight into the sialome of the oriental rat flea, Xenopsylla cheopis (Rots).</title>
        <authorList>
            <person name="Andersen J.F."/>
            <person name="Hinnebusch B.J."/>
            <person name="Lucas D.A."/>
            <person name="Conrads T.P."/>
            <person name="Veenstra T.D."/>
            <person name="Pham V.M."/>
            <person name="Ribeiro J.M."/>
        </authorList>
    </citation>
    <scope>NUCLEOTIDE SEQUENCE</scope>
    <source>
        <tissue evidence="3">Salivary gland</tissue>
    </source>
</reference>
<keyword evidence="2" id="KW-0732">Signal</keyword>